<evidence type="ECO:0000313" key="12">
    <source>
        <dbReference type="Proteomes" id="UP000255382"/>
    </source>
</evidence>
<evidence type="ECO:0000259" key="10">
    <source>
        <dbReference type="PROSITE" id="PS50929"/>
    </source>
</evidence>
<keyword evidence="3" id="KW-0547">Nucleotide-binding</keyword>
<dbReference type="GO" id="GO:0016887">
    <property type="term" value="F:ATP hydrolysis activity"/>
    <property type="evidence" value="ECO:0007669"/>
    <property type="project" value="InterPro"/>
</dbReference>
<dbReference type="GO" id="GO:0005524">
    <property type="term" value="F:ATP binding"/>
    <property type="evidence" value="ECO:0007669"/>
    <property type="project" value="UniProtKB-KW"/>
</dbReference>
<dbReference type="PROSITE" id="PS50929">
    <property type="entry name" value="ABC_TM1F"/>
    <property type="match status" value="2"/>
</dbReference>
<dbReference type="FunFam" id="1.20.1560.10:FF:000023">
    <property type="entry name" value="Multidrug ABC transporter ATP-binding protein"/>
    <property type="match status" value="1"/>
</dbReference>
<dbReference type="GO" id="GO:0015421">
    <property type="term" value="F:ABC-type oligopeptide transporter activity"/>
    <property type="evidence" value="ECO:0007669"/>
    <property type="project" value="TreeGrafter"/>
</dbReference>
<accession>A0A378BZ90</accession>
<gene>
    <name evidence="11" type="primary">mdlB_3</name>
    <name evidence="11" type="ORF">NCTC5050_06128</name>
</gene>
<keyword evidence="6 8" id="KW-0472">Membrane</keyword>
<dbReference type="Pfam" id="PF00005">
    <property type="entry name" value="ABC_tran"/>
    <property type="match status" value="1"/>
</dbReference>
<dbReference type="PANTHER" id="PTHR43394:SF1">
    <property type="entry name" value="ATP-BINDING CASSETTE SUB-FAMILY B MEMBER 10, MITOCHONDRIAL"/>
    <property type="match status" value="1"/>
</dbReference>
<dbReference type="InterPro" id="IPR027417">
    <property type="entry name" value="P-loop_NTPase"/>
</dbReference>
<keyword evidence="5 8" id="KW-1133">Transmembrane helix</keyword>
<protein>
    <submittedName>
        <fullName evidence="11">Putative multidrug transporter membrane\ATP-binding components</fullName>
        <ecNumber evidence="11">3.6.3.44</ecNumber>
    </submittedName>
</protein>
<feature type="transmembrane region" description="Helical" evidence="8">
    <location>
        <begin position="31"/>
        <end position="48"/>
    </location>
</feature>
<dbReference type="Gene3D" id="1.20.1560.10">
    <property type="entry name" value="ABC transporter type 1, transmembrane domain"/>
    <property type="match status" value="2"/>
</dbReference>
<keyword evidence="2 8" id="KW-0812">Transmembrane</keyword>
<evidence type="ECO:0000256" key="5">
    <source>
        <dbReference type="ARBA" id="ARBA00022989"/>
    </source>
</evidence>
<evidence type="ECO:0000259" key="9">
    <source>
        <dbReference type="PROSITE" id="PS50893"/>
    </source>
</evidence>
<evidence type="ECO:0000256" key="1">
    <source>
        <dbReference type="ARBA" id="ARBA00004651"/>
    </source>
</evidence>
<evidence type="ECO:0000256" key="3">
    <source>
        <dbReference type="ARBA" id="ARBA00022741"/>
    </source>
</evidence>
<keyword evidence="12" id="KW-1185">Reference proteome</keyword>
<dbReference type="SUPFAM" id="SSF90123">
    <property type="entry name" value="ABC transporter transmembrane region"/>
    <property type="match status" value="2"/>
</dbReference>
<keyword evidence="11" id="KW-0378">Hydrolase</keyword>
<feature type="compositionally biased region" description="Basic residues" evidence="7">
    <location>
        <begin position="894"/>
        <end position="903"/>
    </location>
</feature>
<evidence type="ECO:0000256" key="2">
    <source>
        <dbReference type="ARBA" id="ARBA00022692"/>
    </source>
</evidence>
<dbReference type="Pfam" id="PF00664">
    <property type="entry name" value="ABC_membrane"/>
    <property type="match status" value="2"/>
</dbReference>
<dbReference type="PROSITE" id="PS00211">
    <property type="entry name" value="ABC_TRANSPORTER_1"/>
    <property type="match status" value="1"/>
</dbReference>
<sequence>MFAAGEGVLTLVDSLVMGCAVLIVMSTQISWQHTLLALLPMPLMALAIKRNGDALHERFRVAQAAFSSLNDRTQESLTSIRMIKAFGLEDRQSAQFAADAADTGAKNMRVARIDARFDPTIYIAIGAANLLAIGGGSWMVIHGSLTLGQLTSFVMYLGLMIWPMLALAWMFNIVERGSAAYGRIRTMLEEAPAVDDGTEAVPAGRGVLQVAIRDFIYPQASKPSLEQVNFTLQPGQMLGICGPTGAGKSTILALLQRHFDVTHGEIRFHDLPLPILQLDSWRARLAVVNQTPFLFSDTVANNIALGKPDATQAQIERVAQLASVHDDILRLPQGYETEVGERGVMLSGGQKQRISIARALLLEAEILILDDALSAVDGRTEHQILHNLRQWGEGGRSLSAPTACRRSPRPVKFWYCSMGILPSEAATRRWPCSPAGTATCIDISSWRPRSTRFRRRKRRPWMRSFTELWPTLKRLLAYGSPWRKPLAIAVAMMWIAAAAEVSGPLLISYFIDNMVAKHTLPLKLVAGLAVAYIGLQLLAALLHYNQSLLFNRAAVGVVQQLRSDVMDAALHQPLSEFDTQPVGQLISRVTNDTEVIRDLYVTVVATVLRSAALIGAMLVAMFSLDWRMALVAIAIFPAVLIVMIIYQRYSTPIVRRVRAWLADINDGFNEVINGMGVIQQFRQQARFGERMREASYAHYLARMQTLRLDGFLLRPLLSLFSSLVLCGLLMLFGFSAVGTIEVGVLYAFISYLGRLNEPLIELTTQQSMLQQAVVAGERVFELMDRPRQAWGADDAPLSSGRVEIDHLSFAYRGDRLVLQDITLDIPSRSLRGAGRTYGSGKSTLASLMMGLLPVNPRRDPHRWSTARIPQPQRVASGHRDGATGSRSAGGYLLRQRRAGPGHQ</sequence>
<feature type="transmembrane region" description="Helical" evidence="8">
    <location>
        <begin position="523"/>
        <end position="542"/>
    </location>
</feature>
<feature type="transmembrane region" description="Helical" evidence="8">
    <location>
        <begin position="486"/>
        <end position="511"/>
    </location>
</feature>
<dbReference type="EMBL" id="UGLZ01000005">
    <property type="protein sequence ID" value="STV55763.1"/>
    <property type="molecule type" value="Genomic_DNA"/>
</dbReference>
<dbReference type="SUPFAM" id="SSF52540">
    <property type="entry name" value="P-loop containing nucleoside triphosphate hydrolases"/>
    <property type="match status" value="2"/>
</dbReference>
<reference evidence="11 12" key="1">
    <citation type="submission" date="2018-06" db="EMBL/GenBank/DDBJ databases">
        <authorList>
            <consortium name="Pathogen Informatics"/>
            <person name="Doyle S."/>
        </authorList>
    </citation>
    <scope>NUCLEOTIDE SEQUENCE [LARGE SCALE GENOMIC DNA]</scope>
    <source>
        <strain evidence="11 12">NCTC5050</strain>
    </source>
</reference>
<feature type="transmembrane region" description="Helical" evidence="8">
    <location>
        <begin position="716"/>
        <end position="749"/>
    </location>
</feature>
<dbReference type="Proteomes" id="UP000255382">
    <property type="component" value="Unassembled WGS sequence"/>
</dbReference>
<feature type="region of interest" description="Disordered" evidence="7">
    <location>
        <begin position="858"/>
        <end position="903"/>
    </location>
</feature>
<evidence type="ECO:0000313" key="11">
    <source>
        <dbReference type="EMBL" id="STV55763.1"/>
    </source>
</evidence>
<dbReference type="EC" id="3.6.3.44" evidence="11"/>
<name>A0A378BZ90_KLEPO</name>
<feature type="transmembrane region" description="Helical" evidence="8">
    <location>
        <begin position="153"/>
        <end position="174"/>
    </location>
</feature>
<dbReference type="InterPro" id="IPR017871">
    <property type="entry name" value="ABC_transporter-like_CS"/>
</dbReference>
<dbReference type="InterPro" id="IPR011527">
    <property type="entry name" value="ABC1_TM_dom"/>
</dbReference>
<dbReference type="PANTHER" id="PTHR43394">
    <property type="entry name" value="ATP-DEPENDENT PERMEASE MDL1, MITOCHONDRIAL"/>
    <property type="match status" value="1"/>
</dbReference>
<dbReference type="NCBIfam" id="NF008056">
    <property type="entry name" value="PRK10790.1"/>
    <property type="match status" value="1"/>
</dbReference>
<feature type="transmembrane region" description="Helical" evidence="8">
    <location>
        <begin position="599"/>
        <end position="622"/>
    </location>
</feature>
<dbReference type="AlphaFoldDB" id="A0A378BZ90"/>
<dbReference type="InterPro" id="IPR036640">
    <property type="entry name" value="ABC1_TM_sf"/>
</dbReference>
<evidence type="ECO:0000256" key="6">
    <source>
        <dbReference type="ARBA" id="ARBA00023136"/>
    </source>
</evidence>
<keyword evidence="4 11" id="KW-0067">ATP-binding</keyword>
<feature type="transmembrane region" description="Helical" evidence="8">
    <location>
        <begin position="7"/>
        <end position="25"/>
    </location>
</feature>
<feature type="transmembrane region" description="Helical" evidence="8">
    <location>
        <begin position="628"/>
        <end position="646"/>
    </location>
</feature>
<dbReference type="SMART" id="SM00382">
    <property type="entry name" value="AAA"/>
    <property type="match status" value="1"/>
</dbReference>
<feature type="domain" description="ABC transmembrane type-1" evidence="10">
    <location>
        <begin position="487"/>
        <end position="771"/>
    </location>
</feature>
<feature type="transmembrane region" description="Helical" evidence="8">
    <location>
        <begin position="121"/>
        <end position="141"/>
    </location>
</feature>
<evidence type="ECO:0000256" key="4">
    <source>
        <dbReference type="ARBA" id="ARBA00022840"/>
    </source>
</evidence>
<feature type="domain" description="ABC transmembrane type-1" evidence="10">
    <location>
        <begin position="1"/>
        <end position="176"/>
    </location>
</feature>
<dbReference type="PROSITE" id="PS50893">
    <property type="entry name" value="ABC_TRANSPORTER_2"/>
    <property type="match status" value="1"/>
</dbReference>
<evidence type="ECO:0000256" key="8">
    <source>
        <dbReference type="SAM" id="Phobius"/>
    </source>
</evidence>
<dbReference type="GO" id="GO:0005886">
    <property type="term" value="C:plasma membrane"/>
    <property type="evidence" value="ECO:0007669"/>
    <property type="project" value="UniProtKB-SubCell"/>
</dbReference>
<feature type="domain" description="ABC transporter" evidence="9">
    <location>
        <begin position="210"/>
        <end position="443"/>
    </location>
</feature>
<comment type="subcellular location">
    <subcellularLocation>
        <location evidence="1">Cell membrane</location>
        <topology evidence="1">Multi-pass membrane protein</topology>
    </subcellularLocation>
</comment>
<evidence type="ECO:0000256" key="7">
    <source>
        <dbReference type="SAM" id="MobiDB-lite"/>
    </source>
</evidence>
<organism evidence="11 12">
    <name type="scientific">Klebsiella pneumoniae subsp. ozaenae</name>
    <dbReference type="NCBI Taxonomy" id="574"/>
    <lineage>
        <taxon>Bacteria</taxon>
        <taxon>Pseudomonadati</taxon>
        <taxon>Pseudomonadota</taxon>
        <taxon>Gammaproteobacteria</taxon>
        <taxon>Enterobacterales</taxon>
        <taxon>Enterobacteriaceae</taxon>
        <taxon>Klebsiella/Raoultella group</taxon>
        <taxon>Klebsiella</taxon>
        <taxon>Klebsiella pneumoniae complex</taxon>
    </lineage>
</organism>
<proteinExistence type="predicted"/>
<dbReference type="InterPro" id="IPR003593">
    <property type="entry name" value="AAA+_ATPase"/>
</dbReference>
<dbReference type="Gene3D" id="3.40.50.300">
    <property type="entry name" value="P-loop containing nucleotide triphosphate hydrolases"/>
    <property type="match status" value="2"/>
</dbReference>
<dbReference type="CDD" id="cd18544">
    <property type="entry name" value="ABC_6TM_TmrA_like"/>
    <property type="match status" value="1"/>
</dbReference>
<dbReference type="InterPro" id="IPR039421">
    <property type="entry name" value="Type_1_exporter"/>
</dbReference>
<dbReference type="InterPro" id="IPR003439">
    <property type="entry name" value="ABC_transporter-like_ATP-bd"/>
</dbReference>